<dbReference type="Pfam" id="PF03645">
    <property type="entry name" value="Tctex-1"/>
    <property type="match status" value="1"/>
</dbReference>
<reference evidence="12" key="1">
    <citation type="submission" date="2021-06" db="EMBL/GenBank/DDBJ databases">
        <authorList>
            <person name="Kallberg Y."/>
            <person name="Tangrot J."/>
            <person name="Rosling A."/>
        </authorList>
    </citation>
    <scope>NUCLEOTIDE SEQUENCE</scope>
    <source>
        <strain evidence="12">AZ414A</strain>
    </source>
</reference>
<dbReference type="InterPro" id="IPR038586">
    <property type="entry name" value="Tctex-1-like_sf"/>
</dbReference>
<evidence type="ECO:0000256" key="1">
    <source>
        <dbReference type="ARBA" id="ARBA00004340"/>
    </source>
</evidence>
<dbReference type="Gene3D" id="2.30.30.40">
    <property type="entry name" value="SH3 Domains"/>
    <property type="match status" value="1"/>
</dbReference>
<evidence type="ECO:0000256" key="2">
    <source>
        <dbReference type="ARBA" id="ARBA00004613"/>
    </source>
</evidence>
<evidence type="ECO:0000256" key="8">
    <source>
        <dbReference type="RuleBase" id="RU004560"/>
    </source>
</evidence>
<dbReference type="Gene3D" id="3.40.50.300">
    <property type="entry name" value="P-loop containing nucleotide triphosphate hydrolases"/>
    <property type="match status" value="1"/>
</dbReference>
<dbReference type="FunFam" id="3.40.50.300:FF:000328">
    <property type="entry name" value="Septin spn3"/>
    <property type="match status" value="1"/>
</dbReference>
<dbReference type="OrthoDB" id="416553at2759"/>
<dbReference type="Pfam" id="PF00735">
    <property type="entry name" value="Septin"/>
    <property type="match status" value="1"/>
</dbReference>
<dbReference type="SUPFAM" id="SSF50044">
    <property type="entry name" value="SH3-domain"/>
    <property type="match status" value="1"/>
</dbReference>
<dbReference type="GO" id="GO:0005938">
    <property type="term" value="C:cell cortex"/>
    <property type="evidence" value="ECO:0007669"/>
    <property type="project" value="UniProtKB-ARBA"/>
</dbReference>
<feature type="coiled-coil region" evidence="9">
    <location>
        <begin position="779"/>
        <end position="831"/>
    </location>
</feature>
<gene>
    <name evidence="12" type="ORF">DEBURN_LOCUS4744</name>
</gene>
<name>A0A9N9F1Q3_9GLOM</name>
<evidence type="ECO:0000256" key="7">
    <source>
        <dbReference type="PROSITE-ProRule" id="PRU00192"/>
    </source>
</evidence>
<dbReference type="SUPFAM" id="SSF52540">
    <property type="entry name" value="P-loop containing nucleoside triphosphate hydrolases"/>
    <property type="match status" value="1"/>
</dbReference>
<dbReference type="PANTHER" id="PTHR18884">
    <property type="entry name" value="SEPTIN"/>
    <property type="match status" value="1"/>
</dbReference>
<dbReference type="GO" id="GO:0043657">
    <property type="term" value="C:host cell"/>
    <property type="evidence" value="ECO:0007669"/>
    <property type="project" value="UniProtKB-SubCell"/>
</dbReference>
<comment type="similarity">
    <text evidence="8">Belongs to the TRAFAC class TrmE-Era-EngA-EngB-Septin-like GTPase superfamily. Septin GTPase family.</text>
</comment>
<keyword evidence="5 8" id="KW-0547">Nucleotide-binding</keyword>
<dbReference type="Proteomes" id="UP000789706">
    <property type="component" value="Unassembled WGS sequence"/>
</dbReference>
<dbReference type="InterPro" id="IPR001452">
    <property type="entry name" value="SH3_domain"/>
</dbReference>
<keyword evidence="6 8" id="KW-0342">GTP-binding</keyword>
<dbReference type="CDD" id="cd21459">
    <property type="entry name" value="DLC-like_TCTEX1D2"/>
    <property type="match status" value="1"/>
</dbReference>
<dbReference type="InterPro" id="IPR005334">
    <property type="entry name" value="Tctex-1-like"/>
</dbReference>
<organism evidence="12 13">
    <name type="scientific">Diversispora eburnea</name>
    <dbReference type="NCBI Taxonomy" id="1213867"/>
    <lineage>
        <taxon>Eukaryota</taxon>
        <taxon>Fungi</taxon>
        <taxon>Fungi incertae sedis</taxon>
        <taxon>Mucoromycota</taxon>
        <taxon>Glomeromycotina</taxon>
        <taxon>Glomeromycetes</taxon>
        <taxon>Diversisporales</taxon>
        <taxon>Diversisporaceae</taxon>
        <taxon>Diversispora</taxon>
    </lineage>
</organism>
<dbReference type="InterPro" id="IPR036028">
    <property type="entry name" value="SH3-like_dom_sf"/>
</dbReference>
<dbReference type="InterPro" id="IPR030379">
    <property type="entry name" value="G_SEPTIN_dom"/>
</dbReference>
<dbReference type="PROSITE" id="PS50002">
    <property type="entry name" value="SH3"/>
    <property type="match status" value="1"/>
</dbReference>
<comment type="subcellular location">
    <subcellularLocation>
        <location evidence="1">Host cell</location>
    </subcellularLocation>
    <subcellularLocation>
        <location evidence="2">Secreted</location>
    </subcellularLocation>
</comment>
<dbReference type="Gene3D" id="3.30.1140.40">
    <property type="entry name" value="Tctex-1"/>
    <property type="match status" value="1"/>
</dbReference>
<proteinExistence type="inferred from homology"/>
<feature type="domain" description="SH3" evidence="10">
    <location>
        <begin position="96"/>
        <end position="158"/>
    </location>
</feature>
<dbReference type="Pfam" id="PF20147">
    <property type="entry name" value="Crinkler"/>
    <property type="match status" value="1"/>
</dbReference>
<keyword evidence="13" id="KW-1185">Reference proteome</keyword>
<dbReference type="Pfam" id="PF00018">
    <property type="entry name" value="SH3_1"/>
    <property type="match status" value="1"/>
</dbReference>
<evidence type="ECO:0000313" key="13">
    <source>
        <dbReference type="Proteomes" id="UP000789706"/>
    </source>
</evidence>
<feature type="domain" description="Septin-type G" evidence="11">
    <location>
        <begin position="481"/>
        <end position="756"/>
    </location>
</feature>
<evidence type="ECO:0000256" key="4">
    <source>
        <dbReference type="ARBA" id="ARBA00022525"/>
    </source>
</evidence>
<sequence>MELEGNIIQKNRQKDNVLTIIANGDNNSIENAESEVKKEKKEKSLKSLKSLKDDNINNINSENDKIKIRDFGFPIDDPRHWGQPYPISTESGEEEYINRKARALYDFQAENESELSFQEGDILLIQCQQCDGWLLADLGDETGLYPFLPPSVLEQERHERHERKSSEGGEGGGGYALRPSFKQKFRPPIAKQMITQILNERLERAIYDKDQAPLWAREIAEEIKFKLLDLDLPRYKYIVNVTILENKGAGSRMQVNCFWDSDTDNLAQDTFKNETIICVAMAFGSNGKTYEYAFSVRVKKNDSVDDLKKAIKKEKDHEFKNFAPDSLKLWKIVWYDAGDNQTLFNLQDDPRLPFSIHSGTDVVVTEKFCIQAKWVQLDIHAVMELKKCVKTNHSFQTIMEMIVADLISPKDIIVFGILSDLRSLAIILRLEDDKTAKHVKLNTLLPKTTMEENDDIARIEDVYDVMIQEWRLGGRRKNVKKGFQFTLMVVGASGTGRTTFVNTLCGNEVLSKKLCDNPDSAHIEEGIRIKPVTVELDEDGVRIALTIVDTPGFGDNIDNEFCFQEIMGYLERQYDDILAEESRIKRNPRFRDNRVHALLYFIAPTGHSLREIDIELMKRLSPRVNVIPVIGKADTCTPTELTDFKRRIMEDIDHYNIPIYNFPFDVEEDDEETVEENSELRALLPFAIVGSEEELPVNGRTIRGRQYPWGVVEVDNHQHSDFARLRSALLSSHLQDLKEITHDFLYENYRTEKLSRSSADSPTVEDSAILPEDLATQSVRLKEEQLKREEEKLREIELKVQREITEKRQELLAKEEALRNLEARLAQAQESSN</sequence>
<dbReference type="AlphaFoldDB" id="A0A9N9F1Q3"/>
<comment type="caution">
    <text evidence="12">The sequence shown here is derived from an EMBL/GenBank/DDBJ whole genome shotgun (WGS) entry which is preliminary data.</text>
</comment>
<dbReference type="PROSITE" id="PS51719">
    <property type="entry name" value="G_SEPTIN"/>
    <property type="match status" value="1"/>
</dbReference>
<accession>A0A9N9F1Q3</accession>
<protein>
    <submittedName>
        <fullName evidence="12">3587_t:CDS:1</fullName>
    </submittedName>
</protein>
<evidence type="ECO:0000256" key="5">
    <source>
        <dbReference type="ARBA" id="ARBA00022741"/>
    </source>
</evidence>
<dbReference type="CDD" id="cd01850">
    <property type="entry name" value="CDC_Septin"/>
    <property type="match status" value="1"/>
</dbReference>
<dbReference type="InterPro" id="IPR016491">
    <property type="entry name" value="Septin"/>
</dbReference>
<evidence type="ECO:0000256" key="6">
    <source>
        <dbReference type="ARBA" id="ARBA00023134"/>
    </source>
</evidence>
<dbReference type="GO" id="GO:0005576">
    <property type="term" value="C:extracellular region"/>
    <property type="evidence" value="ECO:0007669"/>
    <property type="project" value="UniProtKB-SubCell"/>
</dbReference>
<evidence type="ECO:0000313" key="12">
    <source>
        <dbReference type="EMBL" id="CAG8502381.1"/>
    </source>
</evidence>
<evidence type="ECO:0000259" key="10">
    <source>
        <dbReference type="PROSITE" id="PS50002"/>
    </source>
</evidence>
<evidence type="ECO:0000256" key="3">
    <source>
        <dbReference type="ARBA" id="ARBA00022443"/>
    </source>
</evidence>
<keyword evidence="9" id="KW-0175">Coiled coil</keyword>
<dbReference type="EMBL" id="CAJVPK010000381">
    <property type="protein sequence ID" value="CAG8502381.1"/>
    <property type="molecule type" value="Genomic_DNA"/>
</dbReference>
<evidence type="ECO:0000259" key="11">
    <source>
        <dbReference type="PROSITE" id="PS51719"/>
    </source>
</evidence>
<dbReference type="InterPro" id="IPR027417">
    <property type="entry name" value="P-loop_NTPase"/>
</dbReference>
<keyword evidence="3 7" id="KW-0728">SH3 domain</keyword>
<dbReference type="GO" id="GO:0032156">
    <property type="term" value="C:septin cytoskeleton"/>
    <property type="evidence" value="ECO:0007669"/>
    <property type="project" value="UniProtKB-ARBA"/>
</dbReference>
<dbReference type="InterPro" id="IPR045379">
    <property type="entry name" value="Crinkler_N"/>
</dbReference>
<keyword evidence="4" id="KW-0964">Secreted</keyword>
<evidence type="ECO:0000256" key="9">
    <source>
        <dbReference type="SAM" id="Coils"/>
    </source>
</evidence>
<dbReference type="SMART" id="SM00326">
    <property type="entry name" value="SH3"/>
    <property type="match status" value="1"/>
</dbReference>
<feature type="coiled-coil region" evidence="9">
    <location>
        <begin position="22"/>
        <end position="51"/>
    </location>
</feature>
<dbReference type="GO" id="GO:0005525">
    <property type="term" value="F:GTP binding"/>
    <property type="evidence" value="ECO:0007669"/>
    <property type="project" value="UniProtKB-KW"/>
</dbReference>